<sequence length="239" mass="25968">MRADPPPEPGVSRAWSGGVLRTTGAYHLIGYSALAGADVDREIEAQVAFFRTLGVAVEWKLYGHDRPCDLAAHLAQAGFVADETEHFMVCDLEAGTFDDLPPDGIEIRQVRDLTALEDFALAAGLAFDRDETCALDAYAARLADPTLALLVAYDDGRPVAAGRLEMPRGRAFAGLWGGGTVPGHRGRGIYRALVAARAWEALWRGYRYLTVDARATSRPILERLGFIELTRVTGWTLAP</sequence>
<name>A0A8J3E4G4_9PROT</name>
<dbReference type="Pfam" id="PF00583">
    <property type="entry name" value="Acetyltransf_1"/>
    <property type="match status" value="1"/>
</dbReference>
<proteinExistence type="predicted"/>
<dbReference type="InterPro" id="IPR016181">
    <property type="entry name" value="Acyl_CoA_acyltransferase"/>
</dbReference>
<dbReference type="InterPro" id="IPR000182">
    <property type="entry name" value="GNAT_dom"/>
</dbReference>
<feature type="domain" description="N-acetyltransferase" evidence="1">
    <location>
        <begin position="105"/>
        <end position="239"/>
    </location>
</feature>
<reference evidence="2" key="1">
    <citation type="journal article" date="2014" name="Int. J. Syst. Evol. Microbiol.">
        <title>Complete genome sequence of Corynebacterium casei LMG S-19264T (=DSM 44701T), isolated from a smear-ripened cheese.</title>
        <authorList>
            <consortium name="US DOE Joint Genome Institute (JGI-PGF)"/>
            <person name="Walter F."/>
            <person name="Albersmeier A."/>
            <person name="Kalinowski J."/>
            <person name="Ruckert C."/>
        </authorList>
    </citation>
    <scope>NUCLEOTIDE SEQUENCE</scope>
    <source>
        <strain evidence="2">CGMCC 1.15725</strain>
    </source>
</reference>
<evidence type="ECO:0000313" key="3">
    <source>
        <dbReference type="Proteomes" id="UP000646365"/>
    </source>
</evidence>
<dbReference type="AlphaFoldDB" id="A0A8J3E4G4"/>
<dbReference type="EMBL" id="BMJQ01000009">
    <property type="protein sequence ID" value="GGF26865.1"/>
    <property type="molecule type" value="Genomic_DNA"/>
</dbReference>
<dbReference type="GO" id="GO:0016747">
    <property type="term" value="F:acyltransferase activity, transferring groups other than amino-acyl groups"/>
    <property type="evidence" value="ECO:0007669"/>
    <property type="project" value="InterPro"/>
</dbReference>
<protein>
    <submittedName>
        <fullName evidence="2">N-acetyltransferase</fullName>
    </submittedName>
</protein>
<evidence type="ECO:0000259" key="1">
    <source>
        <dbReference type="PROSITE" id="PS51186"/>
    </source>
</evidence>
<dbReference type="Proteomes" id="UP000646365">
    <property type="component" value="Unassembled WGS sequence"/>
</dbReference>
<evidence type="ECO:0000313" key="2">
    <source>
        <dbReference type="EMBL" id="GGF26865.1"/>
    </source>
</evidence>
<dbReference type="PROSITE" id="PS51186">
    <property type="entry name" value="GNAT"/>
    <property type="match status" value="1"/>
</dbReference>
<reference evidence="2" key="2">
    <citation type="submission" date="2020-09" db="EMBL/GenBank/DDBJ databases">
        <authorList>
            <person name="Sun Q."/>
            <person name="Zhou Y."/>
        </authorList>
    </citation>
    <scope>NUCLEOTIDE SEQUENCE</scope>
    <source>
        <strain evidence="2">CGMCC 1.15725</strain>
    </source>
</reference>
<comment type="caution">
    <text evidence="2">The sequence shown here is derived from an EMBL/GenBank/DDBJ whole genome shotgun (WGS) entry which is preliminary data.</text>
</comment>
<organism evidence="2 3">
    <name type="scientific">Aliidongia dinghuensis</name>
    <dbReference type="NCBI Taxonomy" id="1867774"/>
    <lineage>
        <taxon>Bacteria</taxon>
        <taxon>Pseudomonadati</taxon>
        <taxon>Pseudomonadota</taxon>
        <taxon>Alphaproteobacteria</taxon>
        <taxon>Rhodospirillales</taxon>
        <taxon>Dongiaceae</taxon>
        <taxon>Aliidongia</taxon>
    </lineage>
</organism>
<dbReference type="Gene3D" id="3.40.630.30">
    <property type="match status" value="1"/>
</dbReference>
<dbReference type="CDD" id="cd04301">
    <property type="entry name" value="NAT_SF"/>
    <property type="match status" value="1"/>
</dbReference>
<accession>A0A8J3E4G4</accession>
<dbReference type="SUPFAM" id="SSF55729">
    <property type="entry name" value="Acyl-CoA N-acyltransferases (Nat)"/>
    <property type="match status" value="1"/>
</dbReference>
<keyword evidence="3" id="KW-1185">Reference proteome</keyword>
<gene>
    <name evidence="2" type="ORF">GCM10011611_36110</name>
</gene>